<gene>
    <name evidence="3" type="ORF">AC578_8974</name>
</gene>
<evidence type="ECO:0000256" key="1">
    <source>
        <dbReference type="ARBA" id="ARBA00005986"/>
    </source>
</evidence>
<proteinExistence type="inferred from homology"/>
<reference evidence="3 4" key="1">
    <citation type="submission" date="2015-07" db="EMBL/GenBank/DDBJ databases">
        <title>Comparative genomics of the Sigatoka disease complex on banana suggests a link between parallel evolutionary changes in Pseudocercospora fijiensis and Pseudocercospora eumusae and increased virulence on the banana host.</title>
        <authorList>
            <person name="Chang T.-C."/>
            <person name="Salvucci A."/>
            <person name="Crous P.W."/>
            <person name="Stergiopoulos I."/>
        </authorList>
    </citation>
    <scope>NUCLEOTIDE SEQUENCE [LARGE SCALE GENOMIC DNA]</scope>
    <source>
        <strain evidence="3 4">CBS 114824</strain>
    </source>
</reference>
<dbReference type="GO" id="GO:0016491">
    <property type="term" value="F:oxidoreductase activity"/>
    <property type="evidence" value="ECO:0007669"/>
    <property type="project" value="InterPro"/>
</dbReference>
<dbReference type="Gene3D" id="3.30.70.100">
    <property type="match status" value="1"/>
</dbReference>
<comment type="similarity">
    <text evidence="1">Belongs to the tpcK family.</text>
</comment>
<comment type="caution">
    <text evidence="3">The sequence shown here is derived from an EMBL/GenBank/DDBJ whole genome shotgun (WGS) entry which is preliminary data.</text>
</comment>
<organism evidence="3 4">
    <name type="scientific">Pseudocercospora eumusae</name>
    <dbReference type="NCBI Taxonomy" id="321146"/>
    <lineage>
        <taxon>Eukaryota</taxon>
        <taxon>Fungi</taxon>
        <taxon>Dikarya</taxon>
        <taxon>Ascomycota</taxon>
        <taxon>Pezizomycotina</taxon>
        <taxon>Dothideomycetes</taxon>
        <taxon>Dothideomycetidae</taxon>
        <taxon>Mycosphaerellales</taxon>
        <taxon>Mycosphaerellaceae</taxon>
        <taxon>Pseudocercospora</taxon>
    </lineage>
</organism>
<dbReference type="InterPro" id="IPR009799">
    <property type="entry name" value="EthD_dom"/>
</dbReference>
<evidence type="ECO:0000259" key="2">
    <source>
        <dbReference type="Pfam" id="PF07110"/>
    </source>
</evidence>
<feature type="domain" description="EthD" evidence="2">
    <location>
        <begin position="82"/>
        <end position="175"/>
    </location>
</feature>
<sequence>MRHIYSVVYSRTSSVGAAKIRGQVYSTYWTNFQPLSASTRSILSSRLICNQTHFGAMVLEAGYPNTTGFRKVVKATILVKKKPGMSDEDFIEHYNHKHAQMAAPVLQKHNVITYSLTYCLKRDRTIIQDMLHGKSAGMLDFDAICTFVFKDYKDFARFMYDAASKALTPDHENFMVEEEMKMMVGDEYMVVEDGVKVG</sequence>
<evidence type="ECO:0000313" key="4">
    <source>
        <dbReference type="Proteomes" id="UP000070133"/>
    </source>
</evidence>
<dbReference type="OrthoDB" id="1929172at2759"/>
<evidence type="ECO:0000313" key="3">
    <source>
        <dbReference type="EMBL" id="KXS99357.1"/>
    </source>
</evidence>
<dbReference type="Pfam" id="PF07110">
    <property type="entry name" value="EthD"/>
    <property type="match status" value="1"/>
</dbReference>
<dbReference type="EMBL" id="LFZN01000093">
    <property type="protein sequence ID" value="KXS99357.1"/>
    <property type="molecule type" value="Genomic_DNA"/>
</dbReference>
<keyword evidence="4" id="KW-1185">Reference proteome</keyword>
<protein>
    <recommendedName>
        <fullName evidence="2">EthD domain-containing protein</fullName>
    </recommendedName>
</protein>
<dbReference type="AlphaFoldDB" id="A0A139HA85"/>
<name>A0A139HA85_9PEZI</name>
<dbReference type="SUPFAM" id="SSF54909">
    <property type="entry name" value="Dimeric alpha+beta barrel"/>
    <property type="match status" value="1"/>
</dbReference>
<dbReference type="STRING" id="321146.A0A139HA85"/>
<dbReference type="Proteomes" id="UP000070133">
    <property type="component" value="Unassembled WGS sequence"/>
</dbReference>
<dbReference type="InterPro" id="IPR011008">
    <property type="entry name" value="Dimeric_a/b-barrel"/>
</dbReference>
<accession>A0A139HA85</accession>